<feature type="region of interest" description="Disordered" evidence="1">
    <location>
        <begin position="402"/>
        <end position="629"/>
    </location>
</feature>
<feature type="domain" description="DUF7514" evidence="2">
    <location>
        <begin position="131"/>
        <end position="294"/>
    </location>
</feature>
<feature type="compositionally biased region" description="Basic residues" evidence="1">
    <location>
        <begin position="577"/>
        <end position="602"/>
    </location>
</feature>
<keyword evidence="4" id="KW-1185">Reference proteome</keyword>
<protein>
    <recommendedName>
        <fullName evidence="2">DUF7514 domain-containing protein</fullName>
    </recommendedName>
</protein>
<feature type="compositionally biased region" description="Low complexity" evidence="1">
    <location>
        <begin position="404"/>
        <end position="416"/>
    </location>
</feature>
<dbReference type="Proteomes" id="UP001369815">
    <property type="component" value="Unassembled WGS sequence"/>
</dbReference>
<feature type="compositionally biased region" description="Pro residues" evidence="1">
    <location>
        <begin position="316"/>
        <end position="327"/>
    </location>
</feature>
<dbReference type="EMBL" id="JBANMG010000003">
    <property type="protein sequence ID" value="KAK6955806.1"/>
    <property type="molecule type" value="Genomic_DNA"/>
</dbReference>
<dbReference type="AlphaFoldDB" id="A0AAX6MTF6"/>
<feature type="region of interest" description="Disordered" evidence="1">
    <location>
        <begin position="244"/>
        <end position="268"/>
    </location>
</feature>
<comment type="caution">
    <text evidence="3">The sequence shown here is derived from an EMBL/GenBank/DDBJ whole genome shotgun (WGS) entry which is preliminary data.</text>
</comment>
<feature type="compositionally biased region" description="Pro residues" evidence="1">
    <location>
        <begin position="459"/>
        <end position="476"/>
    </location>
</feature>
<evidence type="ECO:0000256" key="1">
    <source>
        <dbReference type="SAM" id="MobiDB-lite"/>
    </source>
</evidence>
<evidence type="ECO:0000313" key="3">
    <source>
        <dbReference type="EMBL" id="KAK6955806.1"/>
    </source>
</evidence>
<gene>
    <name evidence="3" type="ORF">Daesc_003450</name>
</gene>
<dbReference type="Pfam" id="PF24355">
    <property type="entry name" value="DUF7514"/>
    <property type="match status" value="1"/>
</dbReference>
<accession>A0AAX6MTF6</accession>
<dbReference type="PANTHER" id="PTHR39611">
    <property type="entry name" value="HYDROXYPROLINE-RICH GLYCOPROTEIN DZ-HRGP-RELATED"/>
    <property type="match status" value="1"/>
</dbReference>
<feature type="region of interest" description="Disordered" evidence="1">
    <location>
        <begin position="311"/>
        <end position="384"/>
    </location>
</feature>
<feature type="compositionally biased region" description="Low complexity" evidence="1">
    <location>
        <begin position="495"/>
        <end position="511"/>
    </location>
</feature>
<organism evidence="3 4">
    <name type="scientific">Daldinia eschscholtzii</name>
    <dbReference type="NCBI Taxonomy" id="292717"/>
    <lineage>
        <taxon>Eukaryota</taxon>
        <taxon>Fungi</taxon>
        <taxon>Dikarya</taxon>
        <taxon>Ascomycota</taxon>
        <taxon>Pezizomycotina</taxon>
        <taxon>Sordariomycetes</taxon>
        <taxon>Xylariomycetidae</taxon>
        <taxon>Xylariales</taxon>
        <taxon>Hypoxylaceae</taxon>
        <taxon>Daldinia</taxon>
    </lineage>
</organism>
<feature type="compositionally biased region" description="Low complexity" evidence="1">
    <location>
        <begin position="364"/>
        <end position="376"/>
    </location>
</feature>
<dbReference type="PANTHER" id="PTHR39611:SF1">
    <property type="entry name" value="HYDROXYPROLINE-RICH GLYCOPROTEIN DZ-HRGP"/>
    <property type="match status" value="1"/>
</dbReference>
<evidence type="ECO:0000313" key="4">
    <source>
        <dbReference type="Proteomes" id="UP001369815"/>
    </source>
</evidence>
<feature type="compositionally biased region" description="Basic residues" evidence="1">
    <location>
        <begin position="530"/>
        <end position="539"/>
    </location>
</feature>
<feature type="compositionally biased region" description="Basic and acidic residues" evidence="1">
    <location>
        <begin position="350"/>
        <end position="363"/>
    </location>
</feature>
<proteinExistence type="predicted"/>
<reference evidence="3 4" key="1">
    <citation type="journal article" date="2024" name="Front Chem Biol">
        <title>Unveiling the potential of Daldinia eschscholtzii MFLUCC 19-0629 through bioactivity and bioinformatics studies for enhanced sustainable agriculture production.</title>
        <authorList>
            <person name="Brooks S."/>
            <person name="Weaver J.A."/>
            <person name="Klomchit A."/>
            <person name="Alharthi S.A."/>
            <person name="Onlamun T."/>
            <person name="Nurani R."/>
            <person name="Vong T.K."/>
            <person name="Alberti F."/>
            <person name="Greco C."/>
        </authorList>
    </citation>
    <scope>NUCLEOTIDE SEQUENCE [LARGE SCALE GENOMIC DNA]</scope>
    <source>
        <strain evidence="3">MFLUCC 19-0629</strain>
    </source>
</reference>
<evidence type="ECO:0000259" key="2">
    <source>
        <dbReference type="Pfam" id="PF24355"/>
    </source>
</evidence>
<feature type="region of interest" description="Disordered" evidence="1">
    <location>
        <begin position="66"/>
        <end position="104"/>
    </location>
</feature>
<sequence>MAEELSPYDKVNNHLNTHARNWEVQSARVVGPEYPNNDKHGIAEDEVNIKFFRLNGVFFHRKHKYIQHGSDQTPTEPDESGNRRRVEARSPFYRPRTPSYVHRPPRSLSTVQLQRWNGGGMGYPVRREWIDDLAPGSSNLVITPEKLSALYSRYRLNPEIYPFVEILNSRARDAHDRLADFFTDLDCQYHLVQPNPYSRPRVPALTPLGFVQYFTTCILAHPDEEFRRLDKIVADVQLVVVPDSSSCNPTPAPAPTAGGDATGEHPPERLPRQLFRSQFPVRHDPKSKKILAAALDDLIYDLRILEPSSPRSPLALMPPPPPLPPAPSSTSAQDRRNSIVPIIRRYVVPGRRDEFPEAGRYDDGNGNNDNNNNNNNRSSREPYRDRERNYFTSSKDLSAYQIVSSPSKKSNSSSSSTNNAVANYSPTRTSRPARSPPPRPTPHYRASAPSVSSSFRPPGYLPAPAPVPAPAPPPSIPSSREYATGRRQSSSGRIETSTETMPSSFSPSSSSRDGFESMALVPISAEAKQHQHQHRYRRHSVVEQGGGGGGEEGEEDDDKGPTWAEVLKSSTSTSPPSHHHHHNHHHHHHHHNTHHHHNHHHRRQEESSNSSSSKAGTGKSHPSRHHSSH</sequence>
<dbReference type="InterPro" id="IPR055936">
    <property type="entry name" value="DUF7514"/>
</dbReference>
<name>A0AAX6MTF6_9PEZI</name>